<comment type="caution">
    <text evidence="1">The sequence shown here is derived from an EMBL/GenBank/DDBJ whole genome shotgun (WGS) entry which is preliminary data.</text>
</comment>
<keyword evidence="2" id="KW-1185">Reference proteome</keyword>
<accession>A0ACB8CTQ8</accession>
<evidence type="ECO:0000313" key="2">
    <source>
        <dbReference type="Proteomes" id="UP000821865"/>
    </source>
</evidence>
<reference evidence="1" key="1">
    <citation type="submission" date="2020-05" db="EMBL/GenBank/DDBJ databases">
        <title>Large-scale comparative analyses of tick genomes elucidate their genetic diversity and vector capacities.</title>
        <authorList>
            <person name="Jia N."/>
            <person name="Wang J."/>
            <person name="Shi W."/>
            <person name="Du L."/>
            <person name="Sun Y."/>
            <person name="Zhan W."/>
            <person name="Jiang J."/>
            <person name="Wang Q."/>
            <person name="Zhang B."/>
            <person name="Ji P."/>
            <person name="Sakyi L.B."/>
            <person name="Cui X."/>
            <person name="Yuan T."/>
            <person name="Jiang B."/>
            <person name="Yang W."/>
            <person name="Lam T.T.-Y."/>
            <person name="Chang Q."/>
            <person name="Ding S."/>
            <person name="Wang X."/>
            <person name="Zhu J."/>
            <person name="Ruan X."/>
            <person name="Zhao L."/>
            <person name="Wei J."/>
            <person name="Que T."/>
            <person name="Du C."/>
            <person name="Cheng J."/>
            <person name="Dai P."/>
            <person name="Han X."/>
            <person name="Huang E."/>
            <person name="Gao Y."/>
            <person name="Liu J."/>
            <person name="Shao H."/>
            <person name="Ye R."/>
            <person name="Li L."/>
            <person name="Wei W."/>
            <person name="Wang X."/>
            <person name="Wang C."/>
            <person name="Yang T."/>
            <person name="Huo Q."/>
            <person name="Li W."/>
            <person name="Guo W."/>
            <person name="Chen H."/>
            <person name="Zhou L."/>
            <person name="Ni X."/>
            <person name="Tian J."/>
            <person name="Zhou Y."/>
            <person name="Sheng Y."/>
            <person name="Liu T."/>
            <person name="Pan Y."/>
            <person name="Xia L."/>
            <person name="Li J."/>
            <person name="Zhao F."/>
            <person name="Cao W."/>
        </authorList>
    </citation>
    <scope>NUCLEOTIDE SEQUENCE</scope>
    <source>
        <strain evidence="1">Dsil-2018</strain>
    </source>
</reference>
<organism evidence="1 2">
    <name type="scientific">Dermacentor silvarum</name>
    <name type="common">Tick</name>
    <dbReference type="NCBI Taxonomy" id="543639"/>
    <lineage>
        <taxon>Eukaryota</taxon>
        <taxon>Metazoa</taxon>
        <taxon>Ecdysozoa</taxon>
        <taxon>Arthropoda</taxon>
        <taxon>Chelicerata</taxon>
        <taxon>Arachnida</taxon>
        <taxon>Acari</taxon>
        <taxon>Parasitiformes</taxon>
        <taxon>Ixodida</taxon>
        <taxon>Ixodoidea</taxon>
        <taxon>Ixodidae</taxon>
        <taxon>Rhipicephalinae</taxon>
        <taxon>Dermacentor</taxon>
    </lineage>
</organism>
<name>A0ACB8CTQ8_DERSI</name>
<dbReference type="EMBL" id="CM023474">
    <property type="protein sequence ID" value="KAH7950399.1"/>
    <property type="molecule type" value="Genomic_DNA"/>
</dbReference>
<evidence type="ECO:0000313" key="1">
    <source>
        <dbReference type="EMBL" id="KAH7950399.1"/>
    </source>
</evidence>
<protein>
    <submittedName>
        <fullName evidence="1">Uncharacterized protein</fullName>
    </submittedName>
</protein>
<gene>
    <name evidence="1" type="ORF">HPB49_023633</name>
</gene>
<sequence>MASCRLLARCAAARSARRVSGEVTTVVDFAASLFARFAAFFRSLASSAVYWRGRPRFATAEVAAADDVDASCSITLWKRENKLYQNIVISCASKVEPVVRGPIGSRPRHGRPAIAGQSPSRRSAAPPRRCTFLPPCLARKHSTKEAFKQLLQRAVIQEVHPPETDKVVELLATKQCIYCGFDPTADSLHVGNLLAIVLMLHMQRMGHDVIAVIGDSTAQVGDPSGRLTERDKMAGDVIEKNVAGLRYNLETVFANHEAHFWKPSKPKKTLSPLRIVRNSEWYLGHDVIGFLGTVGRNFRLGKMMSRTSVQQRLNSSEGISLAEFSYQVFQAYDWLHLYDNYKCRFQIGGGDQLGNIDSGHDLIRKTRSDVGYGLLVPLITAESGDKYGKSSGNAVWLDPSKTSPYEFYQFFMRLTDAEAVQLLKLFLFADLHELDALIEAQMRAPEKRVAQKRLAEDLTLLVHGEKGLALAKRASAVLFGGAAATEALQHLKEEELHLIFGDAAFTTLASEAGTTILDMAMKARLFPTMNDAVRIITAGGLYINQSRVSTPSHVIVPGVHVLPSNYTLARVGKKNYYLIKWLV</sequence>
<dbReference type="Proteomes" id="UP000821865">
    <property type="component" value="Chromosome 5"/>
</dbReference>
<proteinExistence type="predicted"/>